<dbReference type="SUPFAM" id="SSF81301">
    <property type="entry name" value="Nucleotidyltransferase"/>
    <property type="match status" value="1"/>
</dbReference>
<dbReference type="InterPro" id="IPR043519">
    <property type="entry name" value="NT_sf"/>
</dbReference>
<dbReference type="CDD" id="cd05403">
    <property type="entry name" value="NT_KNTase_like"/>
    <property type="match status" value="1"/>
</dbReference>
<dbReference type="AlphaFoldDB" id="A0A0V7ZQN9"/>
<evidence type="ECO:0000259" key="2">
    <source>
        <dbReference type="Pfam" id="PF13228"/>
    </source>
</evidence>
<feature type="domain" description="Polymerase nucleotidyl transferase" evidence="1">
    <location>
        <begin position="25"/>
        <end position="74"/>
    </location>
</feature>
<gene>
    <name evidence="3" type="ORF">BC008_43185</name>
</gene>
<proteinExistence type="predicted"/>
<name>A0A0V7ZQN9_9CYAN</name>
<keyword evidence="4" id="KW-1185">Reference proteome</keyword>
<dbReference type="Pfam" id="PF01909">
    <property type="entry name" value="NTP_transf_2"/>
    <property type="match status" value="1"/>
</dbReference>
<protein>
    <submittedName>
        <fullName evidence="3">Uncharacterized protein</fullName>
    </submittedName>
</protein>
<dbReference type="GO" id="GO:0016779">
    <property type="term" value="F:nucleotidyltransferase activity"/>
    <property type="evidence" value="ECO:0007669"/>
    <property type="project" value="InterPro"/>
</dbReference>
<dbReference type="Pfam" id="PF13228">
    <property type="entry name" value="DUF4037"/>
    <property type="match status" value="1"/>
</dbReference>
<dbReference type="OrthoDB" id="4863277at2"/>
<evidence type="ECO:0000313" key="4">
    <source>
        <dbReference type="Proteomes" id="UP000053372"/>
    </source>
</evidence>
<dbReference type="RefSeq" id="WP_027844576.1">
    <property type="nucleotide sequence ID" value="NZ_LMTZ01000096.1"/>
</dbReference>
<dbReference type="Gene3D" id="3.30.460.10">
    <property type="entry name" value="Beta Polymerase, domain 2"/>
    <property type="match status" value="1"/>
</dbReference>
<evidence type="ECO:0000313" key="3">
    <source>
        <dbReference type="EMBL" id="KST66534.1"/>
    </source>
</evidence>
<dbReference type="EMBL" id="LMTZ01000096">
    <property type="protein sequence ID" value="KST66534.1"/>
    <property type="molecule type" value="Genomic_DNA"/>
</dbReference>
<comment type="caution">
    <text evidence="3">The sequence shown here is derived from an EMBL/GenBank/DDBJ whole genome shotgun (WGS) entry which is preliminary data.</text>
</comment>
<feature type="domain" description="DUF4037" evidence="2">
    <location>
        <begin position="139"/>
        <end position="210"/>
    </location>
</feature>
<dbReference type="Proteomes" id="UP000053372">
    <property type="component" value="Unassembled WGS sequence"/>
</dbReference>
<dbReference type="InterPro" id="IPR025117">
    <property type="entry name" value="DUF4037"/>
</dbReference>
<dbReference type="InterPro" id="IPR002934">
    <property type="entry name" value="Polymerase_NTP_transf_dom"/>
</dbReference>
<reference evidence="3 4" key="1">
    <citation type="journal article" date="2015" name="Genome Announc.">
        <title>Draft Genome of the Euendolithic (true boring) Cyanobacterium Mastigocoleus testarum strain BC008.</title>
        <authorList>
            <person name="Guida B.S."/>
            <person name="Garcia-Pichel F."/>
        </authorList>
    </citation>
    <scope>NUCLEOTIDE SEQUENCE [LARGE SCALE GENOMIC DNA]</scope>
    <source>
        <strain evidence="3 4">BC008</strain>
    </source>
</reference>
<accession>A0A0V7ZQN9</accession>
<organism evidence="3 4">
    <name type="scientific">Mastigocoleus testarum BC008</name>
    <dbReference type="NCBI Taxonomy" id="371196"/>
    <lineage>
        <taxon>Bacteria</taxon>
        <taxon>Bacillati</taxon>
        <taxon>Cyanobacteriota</taxon>
        <taxon>Cyanophyceae</taxon>
        <taxon>Nostocales</taxon>
        <taxon>Hapalosiphonaceae</taxon>
        <taxon>Mastigocoleus</taxon>
    </lineage>
</organism>
<evidence type="ECO:0000259" key="1">
    <source>
        <dbReference type="Pfam" id="PF01909"/>
    </source>
</evidence>
<sequence>MNEANKIRLALAHQNATSYMVIPQVKAIGIAGSVARGEADTYSDIDMSIYCEELPTEEELKLAYKQNQGTDYRVYADEHEDGALVEQYFVQRIKCDFGHVTIERFEDDIKKLLEEYDPDNIMLKVLEGIVDMVPLYGDQLIEEWKAKIANYPDILAQAMVRKNLQFCPLSVLNNYGVKRGDVLFLTDELQQAVKKIIGVLLGLNRSYHPVNSAPFKGIDNLINKMTIVPPNLSFRLKQVLREEPQTGVNQLGELIEEIFALVEKHMSQVDTTEARDKYQLWSDKFRY</sequence>